<proteinExistence type="inferred from homology"/>
<dbReference type="InterPro" id="IPR023213">
    <property type="entry name" value="CAT-like_dom_sf"/>
</dbReference>
<dbReference type="AlphaFoldDB" id="A0A2P5DEA2"/>
<evidence type="ECO:0000313" key="4">
    <source>
        <dbReference type="EMBL" id="PON71599.1"/>
    </source>
</evidence>
<dbReference type="PANTHER" id="PTHR31623:SF46">
    <property type="entry name" value="VINORINE SYNTHASE-LIKE"/>
    <property type="match status" value="1"/>
</dbReference>
<keyword evidence="3" id="KW-0012">Acyltransferase</keyword>
<evidence type="ECO:0000256" key="2">
    <source>
        <dbReference type="ARBA" id="ARBA00022679"/>
    </source>
</evidence>
<evidence type="ECO:0000313" key="5">
    <source>
        <dbReference type="Proteomes" id="UP000237000"/>
    </source>
</evidence>
<organism evidence="4 5">
    <name type="scientific">Trema orientale</name>
    <name type="common">Charcoal tree</name>
    <name type="synonym">Celtis orientalis</name>
    <dbReference type="NCBI Taxonomy" id="63057"/>
    <lineage>
        <taxon>Eukaryota</taxon>
        <taxon>Viridiplantae</taxon>
        <taxon>Streptophyta</taxon>
        <taxon>Embryophyta</taxon>
        <taxon>Tracheophyta</taxon>
        <taxon>Spermatophyta</taxon>
        <taxon>Magnoliopsida</taxon>
        <taxon>eudicotyledons</taxon>
        <taxon>Gunneridae</taxon>
        <taxon>Pentapetalae</taxon>
        <taxon>rosids</taxon>
        <taxon>fabids</taxon>
        <taxon>Rosales</taxon>
        <taxon>Cannabaceae</taxon>
        <taxon>Trema</taxon>
    </lineage>
</organism>
<sequence>MEIEVKVVSREMIKPSSPTPNHLRSYQLSFLDQISPPVFNPFVLFYSSIQEVDSDLSVTKISLKLKKSLSDVLTLFYPLAGRVKDNLLIDCNDEGIPYLEARVKGNLADVIQVSVPDDFNKFVPFALAHHDVADLALAGIQVTIFDCGGIAIGYCISHKIADALSCFMFLKSWAATAKGSDMVPRPQFESATLFPPKNISGFNPRIGITTNKNKVISKRFLFNASVIEAVRAKYTGSTTGLENEKRPTRVEALSAFIWNRFMAATRVESGPERLYAIIHAVNLRTRIDPPLPDRSFGNLYRIAMTIPRLDGEEGFGLVKQVRDQISRVDKDYVKRLQEGTDHLNFITERAQEFSKGELVSLSFTSLCRFPLYEYDFGWGNPAWVGSPALTFKNLVVFMDTKSGDGIEAYINLEEDDMAKFESDQEFLAFVSPTELN</sequence>
<keyword evidence="2 4" id="KW-0808">Transferase</keyword>
<comment type="caution">
    <text evidence="4">The sequence shown here is derived from an EMBL/GenBank/DDBJ whole genome shotgun (WGS) entry which is preliminary data.</text>
</comment>
<evidence type="ECO:0000256" key="1">
    <source>
        <dbReference type="ARBA" id="ARBA00009861"/>
    </source>
</evidence>
<dbReference type="GO" id="GO:0016746">
    <property type="term" value="F:acyltransferase activity"/>
    <property type="evidence" value="ECO:0007669"/>
    <property type="project" value="UniProtKB-KW"/>
</dbReference>
<dbReference type="Proteomes" id="UP000237000">
    <property type="component" value="Unassembled WGS sequence"/>
</dbReference>
<name>A0A2P5DEA2_TREOI</name>
<accession>A0A2P5DEA2</accession>
<dbReference type="EMBL" id="JXTC01000276">
    <property type="protein sequence ID" value="PON71599.1"/>
    <property type="molecule type" value="Genomic_DNA"/>
</dbReference>
<comment type="similarity">
    <text evidence="1">Belongs to the plant acyltransferase family.</text>
</comment>
<evidence type="ECO:0000256" key="3">
    <source>
        <dbReference type="ARBA" id="ARBA00023315"/>
    </source>
</evidence>
<gene>
    <name evidence="4" type="ORF">TorRG33x02_253950</name>
</gene>
<reference evidence="5" key="1">
    <citation type="submission" date="2016-06" db="EMBL/GenBank/DDBJ databases">
        <title>Parallel loss of symbiosis genes in relatives of nitrogen-fixing non-legume Parasponia.</title>
        <authorList>
            <person name="Van Velzen R."/>
            <person name="Holmer R."/>
            <person name="Bu F."/>
            <person name="Rutten L."/>
            <person name="Van Zeijl A."/>
            <person name="Liu W."/>
            <person name="Santuari L."/>
            <person name="Cao Q."/>
            <person name="Sharma T."/>
            <person name="Shen D."/>
            <person name="Roswanjaya Y."/>
            <person name="Wardhani T."/>
            <person name="Kalhor M.S."/>
            <person name="Jansen J."/>
            <person name="Van den Hoogen J."/>
            <person name="Gungor B."/>
            <person name="Hartog M."/>
            <person name="Hontelez J."/>
            <person name="Verver J."/>
            <person name="Yang W.-C."/>
            <person name="Schijlen E."/>
            <person name="Repin R."/>
            <person name="Schilthuizen M."/>
            <person name="Schranz E."/>
            <person name="Heidstra R."/>
            <person name="Miyata K."/>
            <person name="Fedorova E."/>
            <person name="Kohlen W."/>
            <person name="Bisseling T."/>
            <person name="Smit S."/>
            <person name="Geurts R."/>
        </authorList>
    </citation>
    <scope>NUCLEOTIDE SEQUENCE [LARGE SCALE GENOMIC DNA]</scope>
    <source>
        <strain evidence="5">cv. RG33-2</strain>
    </source>
</reference>
<protein>
    <submittedName>
        <fullName evidence="4">Transferase</fullName>
    </submittedName>
</protein>
<dbReference type="STRING" id="63057.A0A2P5DEA2"/>
<keyword evidence="5" id="KW-1185">Reference proteome</keyword>
<dbReference type="Pfam" id="PF02458">
    <property type="entry name" value="Transferase"/>
    <property type="match status" value="1"/>
</dbReference>
<dbReference type="OrthoDB" id="671439at2759"/>
<dbReference type="PANTHER" id="PTHR31623">
    <property type="entry name" value="F21J9.9"/>
    <property type="match status" value="1"/>
</dbReference>
<dbReference type="Gene3D" id="3.30.559.10">
    <property type="entry name" value="Chloramphenicol acetyltransferase-like domain"/>
    <property type="match status" value="2"/>
</dbReference>
<dbReference type="InParanoid" id="A0A2P5DEA2"/>